<gene>
    <name evidence="2" type="ORF">DDE83_000639</name>
</gene>
<organism evidence="2 3">
    <name type="scientific">Stemphylium lycopersici</name>
    <name type="common">Tomato gray leaf spot disease fungus</name>
    <name type="synonym">Thyrospora lycopersici</name>
    <dbReference type="NCBI Taxonomy" id="183478"/>
    <lineage>
        <taxon>Eukaryota</taxon>
        <taxon>Fungi</taxon>
        <taxon>Dikarya</taxon>
        <taxon>Ascomycota</taxon>
        <taxon>Pezizomycotina</taxon>
        <taxon>Dothideomycetes</taxon>
        <taxon>Pleosporomycetidae</taxon>
        <taxon>Pleosporales</taxon>
        <taxon>Pleosporineae</taxon>
        <taxon>Pleosporaceae</taxon>
        <taxon>Stemphylium</taxon>
    </lineage>
</organism>
<accession>A0A364NFG7</accession>
<feature type="compositionally biased region" description="Polar residues" evidence="1">
    <location>
        <begin position="14"/>
        <end position="31"/>
    </location>
</feature>
<proteinExistence type="predicted"/>
<evidence type="ECO:0000313" key="3">
    <source>
        <dbReference type="Proteomes" id="UP000249619"/>
    </source>
</evidence>
<name>A0A364NFG7_STELY</name>
<evidence type="ECO:0000256" key="1">
    <source>
        <dbReference type="SAM" id="MobiDB-lite"/>
    </source>
</evidence>
<reference evidence="3" key="1">
    <citation type="submission" date="2018-05" db="EMBL/GenBank/DDBJ databases">
        <title>Draft genome sequence of Stemphylium lycopersici strain CIDEFI 213.</title>
        <authorList>
            <person name="Medina R."/>
            <person name="Franco M.E.E."/>
            <person name="Lucentini C.G."/>
            <person name="Saparrat M.C.N."/>
            <person name="Balatti P.A."/>
        </authorList>
    </citation>
    <scope>NUCLEOTIDE SEQUENCE [LARGE SCALE GENOMIC DNA]</scope>
    <source>
        <strain evidence="3">CIDEFI 213</strain>
    </source>
</reference>
<dbReference type="EMBL" id="QGDH01000006">
    <property type="protein sequence ID" value="RAR16064.1"/>
    <property type="molecule type" value="Genomic_DNA"/>
</dbReference>
<evidence type="ECO:0000313" key="2">
    <source>
        <dbReference type="EMBL" id="RAR16064.1"/>
    </source>
</evidence>
<sequence>MSFKARSDGRAFPDQSQSGSGRNAAGASQNPVVPRLAGDFNNPIASYPKTSLNDLTTHDIHWSYVDTSTIGSTANEFGHDQNNAHRDEVDEAFQGYGCSRQGLYLAADVLPKTEPAHGNGPSDYEEHTSFTTNSVFGPPFPSPYNVGPESQECHPVLNGRPDAVTFDPINSSTELIQSPQSSIGFDTVIGTIHLSGDIMCHHARSRRMQPSGSNTGAASRRVAEAWQEVALSIGAIK</sequence>
<protein>
    <submittedName>
        <fullName evidence="2">Uncharacterized protein</fullName>
    </submittedName>
</protein>
<dbReference type="Proteomes" id="UP000249619">
    <property type="component" value="Unassembled WGS sequence"/>
</dbReference>
<keyword evidence="3" id="KW-1185">Reference proteome</keyword>
<comment type="caution">
    <text evidence="2">The sequence shown here is derived from an EMBL/GenBank/DDBJ whole genome shotgun (WGS) entry which is preliminary data.</text>
</comment>
<dbReference type="AlphaFoldDB" id="A0A364NFG7"/>
<feature type="region of interest" description="Disordered" evidence="1">
    <location>
        <begin position="1"/>
        <end position="37"/>
    </location>
</feature>
<feature type="compositionally biased region" description="Basic and acidic residues" evidence="1">
    <location>
        <begin position="1"/>
        <end position="11"/>
    </location>
</feature>